<evidence type="ECO:0000256" key="1">
    <source>
        <dbReference type="SAM" id="MobiDB-lite"/>
    </source>
</evidence>
<dbReference type="WBParaSite" id="SCUD_0001701001-mRNA-1">
    <property type="protein sequence ID" value="SCUD_0001701001-mRNA-1"/>
    <property type="gene ID" value="SCUD_0001701001"/>
</dbReference>
<name>A0A183KPM5_9TREM</name>
<dbReference type="AlphaFoldDB" id="A0A183KPM5"/>
<reference evidence="2" key="1">
    <citation type="submission" date="2016-06" db="UniProtKB">
        <authorList>
            <consortium name="WormBaseParasite"/>
        </authorList>
    </citation>
    <scope>IDENTIFICATION</scope>
</reference>
<accession>A0A183KPM5</accession>
<protein>
    <submittedName>
        <fullName evidence="2">DUF1899 domain-containing protein</fullName>
    </submittedName>
</protein>
<proteinExistence type="predicted"/>
<evidence type="ECO:0000313" key="2">
    <source>
        <dbReference type="WBParaSite" id="SCUD_0001701001-mRNA-1"/>
    </source>
</evidence>
<feature type="region of interest" description="Disordered" evidence="1">
    <location>
        <begin position="79"/>
        <end position="104"/>
    </location>
</feature>
<organism evidence="2">
    <name type="scientific">Schistosoma curassoni</name>
    <dbReference type="NCBI Taxonomy" id="6186"/>
    <lineage>
        <taxon>Eukaryota</taxon>
        <taxon>Metazoa</taxon>
        <taxon>Spiralia</taxon>
        <taxon>Lophotrochozoa</taxon>
        <taxon>Platyhelminthes</taxon>
        <taxon>Trematoda</taxon>
        <taxon>Digenea</taxon>
        <taxon>Strigeidida</taxon>
        <taxon>Schistosomatoidea</taxon>
        <taxon>Schistosomatidae</taxon>
        <taxon>Schistosoma</taxon>
    </lineage>
</organism>
<sequence>MRVLRRYNGSTKAINQNKSMYIPSPMFRSHKILPFSTDIQINFPRFWVTNNRCSDLGVKAIKHEGGIVVAFNFFCSEPGKSHKSSVDNLRPCPPDDWNDLSMVK</sequence>